<keyword evidence="2" id="KW-0808">Transferase</keyword>
<dbReference type="Gene3D" id="3.40.50.2000">
    <property type="entry name" value="Glycogen Phosphorylase B"/>
    <property type="match status" value="2"/>
</dbReference>
<accession>A0A9E4ZY36</accession>
<dbReference type="PANTHER" id="PTHR12526:SF629">
    <property type="entry name" value="TEICHURONIC ACID BIOSYNTHESIS GLYCOSYLTRANSFERASE TUAH-RELATED"/>
    <property type="match status" value="1"/>
</dbReference>
<name>A0A9E4ZY36_9EURY</name>
<evidence type="ECO:0000313" key="6">
    <source>
        <dbReference type="Proteomes" id="UP001068021"/>
    </source>
</evidence>
<dbReference type="GO" id="GO:0016757">
    <property type="term" value="F:glycosyltransferase activity"/>
    <property type="evidence" value="ECO:0007669"/>
    <property type="project" value="UniProtKB-KW"/>
</dbReference>
<dbReference type="RefSeq" id="WP_048082731.1">
    <property type="nucleotide sequence ID" value="NZ_JAPVER010000020.1"/>
</dbReference>
<dbReference type="Proteomes" id="UP001074446">
    <property type="component" value="Unassembled WGS sequence"/>
</dbReference>
<evidence type="ECO:0000313" key="4">
    <source>
        <dbReference type="EMBL" id="MCZ3367519.1"/>
    </source>
</evidence>
<comment type="caution">
    <text evidence="4">The sequence shown here is derived from an EMBL/GenBank/DDBJ whole genome shotgun (WGS) entry which is preliminary data.</text>
</comment>
<dbReference type="Pfam" id="PF00534">
    <property type="entry name" value="Glycos_transf_1"/>
    <property type="match status" value="1"/>
</dbReference>
<dbReference type="EMBL" id="JAPVES010000030">
    <property type="protein sequence ID" value="MCZ3373333.1"/>
    <property type="molecule type" value="Genomic_DNA"/>
</dbReference>
<organism evidence="4 6">
    <name type="scientific">Methanobacterium veterum</name>
    <dbReference type="NCBI Taxonomy" id="408577"/>
    <lineage>
        <taxon>Archaea</taxon>
        <taxon>Methanobacteriati</taxon>
        <taxon>Methanobacteriota</taxon>
        <taxon>Methanomada group</taxon>
        <taxon>Methanobacteria</taxon>
        <taxon>Methanobacteriales</taxon>
        <taxon>Methanobacteriaceae</taxon>
        <taxon>Methanobacterium</taxon>
    </lineage>
</organism>
<feature type="domain" description="Glycosyl transferase family 1" evidence="3">
    <location>
        <begin position="193"/>
        <end position="368"/>
    </location>
</feature>
<reference evidence="4" key="1">
    <citation type="submission" date="2022-12" db="EMBL/GenBank/DDBJ databases">
        <title>Reclassification of two methanogenic archaea species isolated from the Kolyma lowland permafrost.</title>
        <authorList>
            <person name="Trubitsyn V.E."/>
            <person name="Rivkina E.M."/>
            <person name="Shcherbakova V.A."/>
        </authorList>
    </citation>
    <scope>NUCLEOTIDE SEQUENCE</scope>
    <source>
        <strain evidence="4">M2</strain>
        <strain evidence="5">MK4</strain>
    </source>
</reference>
<keyword evidence="1" id="KW-0328">Glycosyltransferase</keyword>
<evidence type="ECO:0000259" key="3">
    <source>
        <dbReference type="Pfam" id="PF00534"/>
    </source>
</evidence>
<evidence type="ECO:0000313" key="5">
    <source>
        <dbReference type="EMBL" id="MCZ3373333.1"/>
    </source>
</evidence>
<protein>
    <submittedName>
        <fullName evidence="4">Glycosyltransferase family 4 protein</fullName>
    </submittedName>
</protein>
<dbReference type="InterPro" id="IPR001296">
    <property type="entry name" value="Glyco_trans_1"/>
</dbReference>
<evidence type="ECO:0000256" key="2">
    <source>
        <dbReference type="ARBA" id="ARBA00022679"/>
    </source>
</evidence>
<dbReference type="CDD" id="cd03801">
    <property type="entry name" value="GT4_PimA-like"/>
    <property type="match status" value="1"/>
</dbReference>
<dbReference type="Proteomes" id="UP001068021">
    <property type="component" value="Unassembled WGS sequence"/>
</dbReference>
<dbReference type="PANTHER" id="PTHR12526">
    <property type="entry name" value="GLYCOSYLTRANSFERASE"/>
    <property type="match status" value="1"/>
</dbReference>
<dbReference type="EMBL" id="JAPVER010000020">
    <property type="protein sequence ID" value="MCZ3367519.1"/>
    <property type="molecule type" value="Genomic_DNA"/>
</dbReference>
<keyword evidence="6" id="KW-1185">Reference proteome</keyword>
<evidence type="ECO:0000256" key="1">
    <source>
        <dbReference type="ARBA" id="ARBA00022676"/>
    </source>
</evidence>
<proteinExistence type="predicted"/>
<dbReference type="SUPFAM" id="SSF53756">
    <property type="entry name" value="UDP-Glycosyltransferase/glycogen phosphorylase"/>
    <property type="match status" value="1"/>
</dbReference>
<dbReference type="AlphaFoldDB" id="A0A9E4ZY36"/>
<sequence>MKNKADKLKMVCIGQLLSDGTGIAGGARFKNMMSIFENIGIEINLISFSFFSDKFYIEHKKDESFKTTVVHLPKNLPKYLKALAIFPVFYYAFKESKNSDFIFSDFITEISYIPAIITGKIRNKPVILDFIDTNFFKIIPDFIRKYSARSASMIFAISYYLHDFAKYEYKCKNVSYIPNGINTNSFKMDKISRDKKRKELHIRKNDIVIGYTGSFAYYEGIPILLEAFKKLSEKYPSLKLAIMGKIYFSGDNDIEKLVKTMKLNDKIILIPSKPYEEVPKYLSAFDILCCSKIDCKINRVANPIKVVEYLSMELPTVCSAVGGIIDTIDDGNDGFLVTPGDVKSLEKKIEWIILNSDEAHKIAHNGRETVLNKYSYGAIENTVKEALNKMKKI</sequence>
<gene>
    <name evidence="5" type="ORF">O3H35_11870</name>
    <name evidence="4" type="ORF">O3H54_16620</name>
</gene>